<name>A0A220U1F1_9BACI</name>
<dbReference type="Pfam" id="PF14175">
    <property type="entry name" value="YaaC"/>
    <property type="match status" value="1"/>
</dbReference>
<dbReference type="OrthoDB" id="2380109at2"/>
<organism evidence="1 2">
    <name type="scientific">Virgibacillus phasianinus</name>
    <dbReference type="NCBI Taxonomy" id="2017483"/>
    <lineage>
        <taxon>Bacteria</taxon>
        <taxon>Bacillati</taxon>
        <taxon>Bacillota</taxon>
        <taxon>Bacilli</taxon>
        <taxon>Bacillales</taxon>
        <taxon>Bacillaceae</taxon>
        <taxon>Virgibacillus</taxon>
    </lineage>
</organism>
<reference evidence="1 2" key="1">
    <citation type="submission" date="2017-07" db="EMBL/GenBank/DDBJ databases">
        <title>Virgibacillus sp. LM2416.</title>
        <authorList>
            <person name="Tak E.J."/>
            <person name="Bae J.-W."/>
        </authorList>
    </citation>
    <scope>NUCLEOTIDE SEQUENCE [LARGE SCALE GENOMIC DNA]</scope>
    <source>
        <strain evidence="1 2">LM2416</strain>
    </source>
</reference>
<proteinExistence type="predicted"/>
<dbReference type="AlphaFoldDB" id="A0A220U1F1"/>
<dbReference type="KEGG" id="vil:CFK37_06105"/>
<accession>A0A220U1F1</accession>
<protein>
    <recommendedName>
        <fullName evidence="3">YaaC-like Protein</fullName>
    </recommendedName>
</protein>
<keyword evidence="2" id="KW-1185">Reference proteome</keyword>
<evidence type="ECO:0000313" key="2">
    <source>
        <dbReference type="Proteomes" id="UP000198312"/>
    </source>
</evidence>
<dbReference type="RefSeq" id="WP_089061016.1">
    <property type="nucleotide sequence ID" value="NZ_CP022315.1"/>
</dbReference>
<evidence type="ECO:0000313" key="1">
    <source>
        <dbReference type="EMBL" id="ASK61756.1"/>
    </source>
</evidence>
<dbReference type="Proteomes" id="UP000198312">
    <property type="component" value="Chromosome"/>
</dbReference>
<dbReference type="InterPro" id="IPR026988">
    <property type="entry name" value="YaaC-like"/>
</dbReference>
<evidence type="ECO:0008006" key="3">
    <source>
        <dbReference type="Google" id="ProtNLM"/>
    </source>
</evidence>
<sequence>MIKQDISTFYTSLENLQSSQHFLKKCYATISGIDHDAKSYENSGAFLYYLNQGQLFLSEGEKTDVRLKPLLYFYGMVHIIKACLLTNRPDYPESTSILAHGVSARKRKKKDYSFIHDEVKVQQNGLFTYTCNHLFSLNNPPFTKVKMDFLLSLIPEMNALHTHHHGKANSISVGALDSTKLSFPISILDSYHLTERAFLQRISGYLPGIKKTETTKEHILVELDKPISSLNGPFYCHSRERAIYFPSNRTYFVTIPEILVHYLLLYNLSMISRYETEYWGELFATKYSVDYSVIVHYLTIAMDKVEWLLGEWLLSRM</sequence>
<dbReference type="EMBL" id="CP022315">
    <property type="protein sequence ID" value="ASK61756.1"/>
    <property type="molecule type" value="Genomic_DNA"/>
</dbReference>
<gene>
    <name evidence="1" type="ORF">CFK37_06105</name>
</gene>